<dbReference type="HOGENOM" id="CLU_090389_16_0_6"/>
<dbReference type="Gene3D" id="3.40.30.10">
    <property type="entry name" value="Glutaredoxin"/>
    <property type="match status" value="1"/>
</dbReference>
<sequence length="111" mass="12698">MTEQVLTQLEALNEAIVSHPACALYFSQPQCGVCHALKPKLLSLFKEQFPNIPFYYIDAEQSPELAAQNQVFTVPTLLVFFEQSEMIRESRHISLSALKEQLERPYSMMFG</sequence>
<dbReference type="RefSeq" id="WP_008041550.1">
    <property type="nucleotide sequence ID" value="NZ_CH724149.1"/>
</dbReference>
<proteinExistence type="predicted"/>
<dbReference type="SUPFAM" id="SSF52833">
    <property type="entry name" value="Thioredoxin-like"/>
    <property type="match status" value="1"/>
</dbReference>
<dbReference type="InterPro" id="IPR036249">
    <property type="entry name" value="Thioredoxin-like_sf"/>
</dbReference>
<dbReference type="Proteomes" id="UP000005953">
    <property type="component" value="Unassembled WGS sequence"/>
</dbReference>
<organism evidence="2 3">
    <name type="scientific">Reinekea blandensis MED297</name>
    <dbReference type="NCBI Taxonomy" id="314283"/>
    <lineage>
        <taxon>Bacteria</taxon>
        <taxon>Pseudomonadati</taxon>
        <taxon>Pseudomonadota</taxon>
        <taxon>Gammaproteobacteria</taxon>
        <taxon>Oceanospirillales</taxon>
        <taxon>Saccharospirillaceae</taxon>
        <taxon>Reinekea</taxon>
    </lineage>
</organism>
<accession>A4BAH8</accession>
<dbReference type="InterPro" id="IPR013766">
    <property type="entry name" value="Thioredoxin_domain"/>
</dbReference>
<evidence type="ECO:0000259" key="1">
    <source>
        <dbReference type="Pfam" id="PF00085"/>
    </source>
</evidence>
<reference evidence="2 3" key="1">
    <citation type="submission" date="2006-02" db="EMBL/GenBank/DDBJ databases">
        <authorList>
            <person name="Pinhassi J."/>
            <person name="Pedros-Alio C."/>
            <person name="Ferriera S."/>
            <person name="Johnson J."/>
            <person name="Kravitz S."/>
            <person name="Halpern A."/>
            <person name="Remington K."/>
            <person name="Beeson K."/>
            <person name="Tran B."/>
            <person name="Rogers Y.-H."/>
            <person name="Friedman R."/>
            <person name="Venter J.C."/>
        </authorList>
    </citation>
    <scope>NUCLEOTIDE SEQUENCE [LARGE SCALE GENOMIC DNA]</scope>
    <source>
        <strain evidence="2 3">MED297</strain>
    </source>
</reference>
<gene>
    <name evidence="2" type="ORF">MED297_10501</name>
</gene>
<evidence type="ECO:0000313" key="3">
    <source>
        <dbReference type="Proteomes" id="UP000005953"/>
    </source>
</evidence>
<keyword evidence="3" id="KW-1185">Reference proteome</keyword>
<dbReference type="EMBL" id="AAOE01000002">
    <property type="protein sequence ID" value="EAR10934.1"/>
    <property type="molecule type" value="Genomic_DNA"/>
</dbReference>
<comment type="caution">
    <text evidence="2">The sequence shown here is derived from an EMBL/GenBank/DDBJ whole genome shotgun (WGS) entry which is preliminary data.</text>
</comment>
<dbReference type="OrthoDB" id="5295821at2"/>
<feature type="domain" description="Thioredoxin" evidence="1">
    <location>
        <begin position="10"/>
        <end position="100"/>
    </location>
</feature>
<evidence type="ECO:0000313" key="2">
    <source>
        <dbReference type="EMBL" id="EAR10934.1"/>
    </source>
</evidence>
<protein>
    <submittedName>
        <fullName evidence="2">Thioredoxin-like protein</fullName>
    </submittedName>
</protein>
<name>A4BAH8_9GAMM</name>
<dbReference type="CDD" id="cd02947">
    <property type="entry name" value="TRX_family"/>
    <property type="match status" value="1"/>
</dbReference>
<dbReference type="Pfam" id="PF00085">
    <property type="entry name" value="Thioredoxin"/>
    <property type="match status" value="1"/>
</dbReference>
<dbReference type="STRING" id="314283.MED297_10501"/>
<dbReference type="AlphaFoldDB" id="A4BAH8"/>